<dbReference type="PANTHER" id="PTHR23329:SF1">
    <property type="entry name" value="TUFTELIN-INTERACTING PROTEIN 11"/>
    <property type="match status" value="1"/>
</dbReference>
<keyword evidence="3" id="KW-0175">Coiled coil</keyword>
<feature type="compositionally biased region" description="Basic and acidic residues" evidence="4">
    <location>
        <begin position="131"/>
        <end position="153"/>
    </location>
</feature>
<keyword evidence="2" id="KW-0508">mRNA splicing</keyword>
<protein>
    <recommendedName>
        <fullName evidence="5">G-patch domain-containing protein</fullName>
    </recommendedName>
</protein>
<evidence type="ECO:0000256" key="2">
    <source>
        <dbReference type="PIRNR" id="PIRNR017706"/>
    </source>
</evidence>
<proteinExistence type="inferred from homology"/>
<dbReference type="AlphaFoldDB" id="C1EIQ4"/>
<feature type="region of interest" description="Disordered" evidence="4">
    <location>
        <begin position="1"/>
        <end position="58"/>
    </location>
</feature>
<dbReference type="Pfam" id="PF07842">
    <property type="entry name" value="GCFC"/>
    <property type="match status" value="1"/>
</dbReference>
<keyword evidence="7" id="KW-1185">Reference proteome</keyword>
<dbReference type="PIRSF" id="PIRSF017706">
    <property type="entry name" value="TFIP11"/>
    <property type="match status" value="1"/>
</dbReference>
<gene>
    <name evidence="6" type="ORF">MICPUN_113307</name>
</gene>
<dbReference type="SMART" id="SM00443">
    <property type="entry name" value="G_patch"/>
    <property type="match status" value="1"/>
</dbReference>
<dbReference type="KEGG" id="mis:MICPUN_113307"/>
<dbReference type="OrthoDB" id="4822at2759"/>
<dbReference type="Pfam" id="PF01585">
    <property type="entry name" value="G-patch"/>
    <property type="match status" value="1"/>
</dbReference>
<dbReference type="InterPro" id="IPR022783">
    <property type="entry name" value="GCFC_dom"/>
</dbReference>
<dbReference type="InterPro" id="IPR000467">
    <property type="entry name" value="G_patch_dom"/>
</dbReference>
<dbReference type="GO" id="GO:0071008">
    <property type="term" value="C:U2-type post-mRNA release spliceosomal complex"/>
    <property type="evidence" value="ECO:0007669"/>
    <property type="project" value="TreeGrafter"/>
</dbReference>
<feature type="domain" description="G-patch" evidence="5">
    <location>
        <begin position="57"/>
        <end position="103"/>
    </location>
</feature>
<feature type="region of interest" description="Disordered" evidence="4">
    <location>
        <begin position="647"/>
        <end position="708"/>
    </location>
</feature>
<dbReference type="OMA" id="CEQDIIQ"/>
<comment type="subcellular location">
    <subcellularLocation>
        <location evidence="2">Nucleus</location>
    </subcellularLocation>
</comment>
<sequence length="788" mass="86982">MQNAAQRRKEADEARLKKKEELMERQRERGSRRGESGGRPWENAKPDPKLGEFEKHTKGIGMKLLEKMGYKKGMGLGKDGKGMAAPMETQMRPKNMGMGFKGFKEAGQLNNKDGSDDDDDDAARTGNTNKAAEKIAAENAKAKREKDAREKEMWKRRNELKRERREYRTAEEVLAEQERADLEASGIGTRTDGGPASRTPAPAKMTVIDMRGSQAHVVTDLRNLRGDVGTNGGAAADDDEEIAFPELQHNLRLIVDLAEAEIQAVDAKIRHEKDTNVLLRREADRLRADADEAERAADSLDRILRLAEKCEVSAQSRGATLEDLATMYSDMKASHPDEYVRHGVQRLAVAHAHPLVADLFREPYDPLTEPTRGTLTLKRWKELLDGDHGTNDMFGHNVDDDAMFVLLAEAVIQPLRRAVTTGWDAKSPEPLLRWFDEWHPAVLSAGAIEELQVKCVLPKLQRAVEAWNPLKDPVPIHAWLHPWLPSLGNAMASLWAPIRHKLTNALAAWHPSDQSALGLLAPWRTVFDVRDWDALLVRSILPKLQYALSEVKIDGVNRAAQVLEPLGWVLAWEGCVPAGRMTQLLESGFFPKFHAALHAYLAAPGVDLEEVTRWYLEWKGSFSEDLLAHERVRRQLNAALDVMNAATTGDGTHVRRGSSPVSERAREGGDDAAKGAANGAGGGAKGARLKGDAKTSKGAGVDDDPGADTMSLREAVEAFAQANDLTFMPKPGRQHESLQVYSFGSVSVVVDSAGEMLRAKIGDRWAPVSLDTLLAAHKERARAKSKTF</sequence>
<keyword evidence="2" id="KW-0539">Nucleus</keyword>
<comment type="similarity">
    <text evidence="1 2">Belongs to the TFP11/STIP family.</text>
</comment>
<evidence type="ECO:0000313" key="7">
    <source>
        <dbReference type="Proteomes" id="UP000002009"/>
    </source>
</evidence>
<dbReference type="PROSITE" id="PS50174">
    <property type="entry name" value="G_PATCH"/>
    <property type="match status" value="1"/>
</dbReference>
<dbReference type="FunCoup" id="C1EIQ4">
    <property type="interactions" value="1763"/>
</dbReference>
<reference evidence="6 7" key="1">
    <citation type="journal article" date="2009" name="Science">
        <title>Green evolution and dynamic adaptations revealed by genomes of the marine picoeukaryotes Micromonas.</title>
        <authorList>
            <person name="Worden A.Z."/>
            <person name="Lee J.H."/>
            <person name="Mock T."/>
            <person name="Rouze P."/>
            <person name="Simmons M.P."/>
            <person name="Aerts A.L."/>
            <person name="Allen A.E."/>
            <person name="Cuvelier M.L."/>
            <person name="Derelle E."/>
            <person name="Everett M.V."/>
            <person name="Foulon E."/>
            <person name="Grimwood J."/>
            <person name="Gundlach H."/>
            <person name="Henrissat B."/>
            <person name="Napoli C."/>
            <person name="McDonald S.M."/>
            <person name="Parker M.S."/>
            <person name="Rombauts S."/>
            <person name="Salamov A."/>
            <person name="Von Dassow P."/>
            <person name="Badger J.H."/>
            <person name="Coutinho P.M."/>
            <person name="Demir E."/>
            <person name="Dubchak I."/>
            <person name="Gentemann C."/>
            <person name="Eikrem W."/>
            <person name="Gready J.E."/>
            <person name="John U."/>
            <person name="Lanier W."/>
            <person name="Lindquist E.A."/>
            <person name="Lucas S."/>
            <person name="Mayer K.F."/>
            <person name="Moreau H."/>
            <person name="Not F."/>
            <person name="Otillar R."/>
            <person name="Panaud O."/>
            <person name="Pangilinan J."/>
            <person name="Paulsen I."/>
            <person name="Piegu B."/>
            <person name="Poliakov A."/>
            <person name="Robbens S."/>
            <person name="Schmutz J."/>
            <person name="Toulza E."/>
            <person name="Wyss T."/>
            <person name="Zelensky A."/>
            <person name="Zhou K."/>
            <person name="Armbrust E.V."/>
            <person name="Bhattacharya D."/>
            <person name="Goodenough U.W."/>
            <person name="Van de Peer Y."/>
            <person name="Grigoriev I.V."/>
        </authorList>
    </citation>
    <scope>NUCLEOTIDE SEQUENCE [LARGE SCALE GENOMIC DNA]</scope>
    <source>
        <strain evidence="7">RCC299 / NOUM17</strain>
    </source>
</reference>
<evidence type="ECO:0000256" key="1">
    <source>
        <dbReference type="ARBA" id="ARBA00010900"/>
    </source>
</evidence>
<dbReference type="InterPro" id="IPR024933">
    <property type="entry name" value="TFP11"/>
</dbReference>
<dbReference type="PANTHER" id="PTHR23329">
    <property type="entry name" value="TUFTELIN-INTERACTING PROTEIN 11-RELATED"/>
    <property type="match status" value="1"/>
</dbReference>
<name>C1EIQ4_MICCC</name>
<keyword evidence="2" id="KW-0747">Spliceosome</keyword>
<dbReference type="EMBL" id="CP001334">
    <property type="protein sequence ID" value="ACO68053.1"/>
    <property type="molecule type" value="Genomic_DNA"/>
</dbReference>
<organism evidence="6 7">
    <name type="scientific">Micromonas commoda (strain RCC299 / NOUM17 / CCMP2709)</name>
    <name type="common">Picoplanktonic green alga</name>
    <dbReference type="NCBI Taxonomy" id="296587"/>
    <lineage>
        <taxon>Eukaryota</taxon>
        <taxon>Viridiplantae</taxon>
        <taxon>Chlorophyta</taxon>
        <taxon>Mamiellophyceae</taxon>
        <taxon>Mamiellales</taxon>
        <taxon>Mamiellaceae</taxon>
        <taxon>Micromonas</taxon>
    </lineage>
</organism>
<evidence type="ECO:0000313" key="6">
    <source>
        <dbReference type="EMBL" id="ACO68053.1"/>
    </source>
</evidence>
<dbReference type="InParanoid" id="C1EIQ4"/>
<evidence type="ECO:0000259" key="5">
    <source>
        <dbReference type="PROSITE" id="PS50174"/>
    </source>
</evidence>
<dbReference type="InterPro" id="IPR045211">
    <property type="entry name" value="TFP11/STIP/Ntr1"/>
</dbReference>
<dbReference type="STRING" id="296587.C1EIQ4"/>
<dbReference type="eggNOG" id="KOG2184">
    <property type="taxonomic scope" value="Eukaryota"/>
</dbReference>
<feature type="coiled-coil region" evidence="3">
    <location>
        <begin position="276"/>
        <end position="303"/>
    </location>
</feature>
<keyword evidence="2" id="KW-0507">mRNA processing</keyword>
<feature type="compositionally biased region" description="Basic and acidic residues" evidence="4">
    <location>
        <begin position="663"/>
        <end position="673"/>
    </location>
</feature>
<feature type="region of interest" description="Disordered" evidence="4">
    <location>
        <begin position="92"/>
        <end position="153"/>
    </location>
</feature>
<dbReference type="GO" id="GO:0000390">
    <property type="term" value="P:spliceosomal complex disassembly"/>
    <property type="evidence" value="ECO:0007669"/>
    <property type="project" value="InterPro"/>
</dbReference>
<dbReference type="GO" id="GO:0003676">
    <property type="term" value="F:nucleic acid binding"/>
    <property type="evidence" value="ECO:0007669"/>
    <property type="project" value="InterPro"/>
</dbReference>
<accession>C1EIQ4</accession>
<evidence type="ECO:0000256" key="3">
    <source>
        <dbReference type="SAM" id="Coils"/>
    </source>
</evidence>
<dbReference type="Proteomes" id="UP000002009">
    <property type="component" value="Chromosome 16"/>
</dbReference>
<feature type="compositionally biased region" description="Basic and acidic residues" evidence="4">
    <location>
        <begin position="7"/>
        <end position="57"/>
    </location>
</feature>
<evidence type="ECO:0000256" key="4">
    <source>
        <dbReference type="SAM" id="MobiDB-lite"/>
    </source>
</evidence>
<dbReference type="RefSeq" id="XP_002506795.1">
    <property type="nucleotide sequence ID" value="XM_002506749.1"/>
</dbReference>
<dbReference type="GeneID" id="8249727"/>